<proteinExistence type="predicted"/>
<sequence length="150" mass="16112">MAKAKVRSTDEITKKFIEVTPGRSGYYAVGVEDPLEDWETNTVMAMAAYKGAVTAADIGRRFVGGAKRAGTGKWKRKSVDVGVDRYGPGVAASEMDFRIGIEPYVSVIAATDLPDRKPRGDPENMKRVTVIATALHAKRLALIGAGVTVK</sequence>
<evidence type="ECO:0000313" key="1">
    <source>
        <dbReference type="EMBL" id="QJA53507.1"/>
    </source>
</evidence>
<name>A0A6H2A1R2_9ZZZZ</name>
<dbReference type="EMBL" id="MT141248">
    <property type="protein sequence ID" value="QJA56993.1"/>
    <property type="molecule type" value="Genomic_DNA"/>
</dbReference>
<reference evidence="1" key="1">
    <citation type="submission" date="2020-03" db="EMBL/GenBank/DDBJ databases">
        <title>The deep terrestrial virosphere.</title>
        <authorList>
            <person name="Holmfeldt K."/>
            <person name="Nilsson E."/>
            <person name="Simone D."/>
            <person name="Lopez-Fernandez M."/>
            <person name="Wu X."/>
            <person name="de Brujin I."/>
            <person name="Lundin D."/>
            <person name="Andersson A."/>
            <person name="Bertilsson S."/>
            <person name="Dopson M."/>
        </authorList>
    </citation>
    <scope>NUCLEOTIDE SEQUENCE</scope>
    <source>
        <strain evidence="2">MM415B01747</strain>
        <strain evidence="1">TM448A03606</strain>
    </source>
</reference>
<gene>
    <name evidence="2" type="ORF">MM415B01747_0020</name>
    <name evidence="1" type="ORF">TM448A03606_0005</name>
</gene>
<dbReference type="AlphaFoldDB" id="A0A6H2A1R2"/>
<dbReference type="EMBL" id="MT144427">
    <property type="protein sequence ID" value="QJA53507.1"/>
    <property type="molecule type" value="Genomic_DNA"/>
</dbReference>
<protein>
    <submittedName>
        <fullName evidence="1">Uncharacterized protein</fullName>
    </submittedName>
</protein>
<accession>A0A6H2A1R2</accession>
<evidence type="ECO:0000313" key="2">
    <source>
        <dbReference type="EMBL" id="QJA56993.1"/>
    </source>
</evidence>
<organism evidence="1">
    <name type="scientific">viral metagenome</name>
    <dbReference type="NCBI Taxonomy" id="1070528"/>
    <lineage>
        <taxon>unclassified sequences</taxon>
        <taxon>metagenomes</taxon>
        <taxon>organismal metagenomes</taxon>
    </lineage>
</organism>